<sequence length="113" mass="12916">MGRDANIVCVGCFQPELKGMLDYPTNWYKDTEEGSLVTSGLLNCNTSGQSTELAEALGVEYWDFNTHQLKKEKINWDALIVLSEECAEWDEHNVENLRTLLEHKFICMFQPNG</sequence>
<proteinExistence type="predicted"/>
<reference evidence="1" key="1">
    <citation type="journal article" date="2015" name="Nature">
        <title>Complex archaea that bridge the gap between prokaryotes and eukaryotes.</title>
        <authorList>
            <person name="Spang A."/>
            <person name="Saw J.H."/>
            <person name="Jorgensen S.L."/>
            <person name="Zaremba-Niedzwiedzka K."/>
            <person name="Martijn J."/>
            <person name="Lind A.E."/>
            <person name="van Eijk R."/>
            <person name="Schleper C."/>
            <person name="Guy L."/>
            <person name="Ettema T.J."/>
        </authorList>
    </citation>
    <scope>NUCLEOTIDE SEQUENCE</scope>
</reference>
<comment type="caution">
    <text evidence="1">The sequence shown here is derived from an EMBL/GenBank/DDBJ whole genome shotgun (WGS) entry which is preliminary data.</text>
</comment>
<evidence type="ECO:0000313" key="1">
    <source>
        <dbReference type="EMBL" id="KKM89183.1"/>
    </source>
</evidence>
<name>A0A0F9L6K4_9ZZZZ</name>
<accession>A0A0F9L6K4</accession>
<dbReference type="AlphaFoldDB" id="A0A0F9L6K4"/>
<protein>
    <submittedName>
        <fullName evidence="1">Uncharacterized protein</fullName>
    </submittedName>
</protein>
<dbReference type="EMBL" id="LAZR01006858">
    <property type="protein sequence ID" value="KKM89183.1"/>
    <property type="molecule type" value="Genomic_DNA"/>
</dbReference>
<gene>
    <name evidence="1" type="ORF">LCGC14_1251210</name>
</gene>
<organism evidence="1">
    <name type="scientific">marine sediment metagenome</name>
    <dbReference type="NCBI Taxonomy" id="412755"/>
    <lineage>
        <taxon>unclassified sequences</taxon>
        <taxon>metagenomes</taxon>
        <taxon>ecological metagenomes</taxon>
    </lineage>
</organism>